<dbReference type="EMBL" id="JBHSBU010000001">
    <property type="protein sequence ID" value="MFC4160975.1"/>
    <property type="molecule type" value="Genomic_DNA"/>
</dbReference>
<accession>A0ABV8MVY5</accession>
<dbReference type="InterPro" id="IPR010920">
    <property type="entry name" value="LSM_dom_sf"/>
</dbReference>
<dbReference type="Gene3D" id="2.30.30.60">
    <property type="match status" value="1"/>
</dbReference>
<dbReference type="SUPFAM" id="SSF82861">
    <property type="entry name" value="Mechanosensitive channel protein MscS (YggB), transmembrane region"/>
    <property type="match status" value="1"/>
</dbReference>
<dbReference type="Gene3D" id="1.10.287.1260">
    <property type="match status" value="1"/>
</dbReference>
<keyword evidence="3" id="KW-1003">Cell membrane</keyword>
<dbReference type="InterPro" id="IPR011014">
    <property type="entry name" value="MscS_channel_TM-2"/>
</dbReference>
<dbReference type="Pfam" id="PF21082">
    <property type="entry name" value="MS_channel_3rd"/>
    <property type="match status" value="1"/>
</dbReference>
<dbReference type="SUPFAM" id="SSF50182">
    <property type="entry name" value="Sm-like ribonucleoproteins"/>
    <property type="match status" value="1"/>
</dbReference>
<evidence type="ECO:0000256" key="2">
    <source>
        <dbReference type="ARBA" id="ARBA00008017"/>
    </source>
</evidence>
<name>A0ABV8MVY5_9NEIS</name>
<protein>
    <submittedName>
        <fullName evidence="11">Mechanosensitive ion channel family protein</fullName>
    </submittedName>
</protein>
<keyword evidence="12" id="KW-1185">Reference proteome</keyword>
<evidence type="ECO:0000259" key="8">
    <source>
        <dbReference type="Pfam" id="PF00924"/>
    </source>
</evidence>
<evidence type="ECO:0000313" key="11">
    <source>
        <dbReference type="EMBL" id="MFC4160975.1"/>
    </source>
</evidence>
<keyword evidence="6 7" id="KW-0472">Membrane</keyword>
<evidence type="ECO:0000256" key="4">
    <source>
        <dbReference type="ARBA" id="ARBA00022692"/>
    </source>
</evidence>
<comment type="caution">
    <text evidence="11">The sequence shown here is derived from an EMBL/GenBank/DDBJ whole genome shotgun (WGS) entry which is preliminary data.</text>
</comment>
<proteinExistence type="inferred from homology"/>
<evidence type="ECO:0000256" key="6">
    <source>
        <dbReference type="ARBA" id="ARBA00023136"/>
    </source>
</evidence>
<dbReference type="SUPFAM" id="SSF82689">
    <property type="entry name" value="Mechanosensitive channel protein MscS (YggB), C-terminal domain"/>
    <property type="match status" value="1"/>
</dbReference>
<feature type="transmembrane region" description="Helical" evidence="7">
    <location>
        <begin position="24"/>
        <end position="45"/>
    </location>
</feature>
<dbReference type="InterPro" id="IPR011066">
    <property type="entry name" value="MscS_channel_C_sf"/>
</dbReference>
<dbReference type="PANTHER" id="PTHR30347:SF1">
    <property type="entry name" value="MECHANOSENSITIVE CHANNEL MSCK"/>
    <property type="match status" value="1"/>
</dbReference>
<comment type="subcellular location">
    <subcellularLocation>
        <location evidence="1">Cell membrane</location>
        <topology evidence="1">Multi-pass membrane protein</topology>
    </subcellularLocation>
</comment>
<feature type="transmembrane region" description="Helical" evidence="7">
    <location>
        <begin position="91"/>
        <end position="114"/>
    </location>
</feature>
<comment type="similarity">
    <text evidence="2">Belongs to the MscS (TC 1.A.23) family.</text>
</comment>
<evidence type="ECO:0000256" key="5">
    <source>
        <dbReference type="ARBA" id="ARBA00022989"/>
    </source>
</evidence>
<keyword evidence="5 7" id="KW-1133">Transmembrane helix</keyword>
<dbReference type="Proteomes" id="UP001595791">
    <property type="component" value="Unassembled WGS sequence"/>
</dbReference>
<keyword evidence="4 7" id="KW-0812">Transmembrane</keyword>
<dbReference type="InterPro" id="IPR052702">
    <property type="entry name" value="MscS-like_channel"/>
</dbReference>
<gene>
    <name evidence="11" type="ORF">ACFOW7_16695</name>
</gene>
<feature type="domain" description="Mechanosensitive ion channel transmembrane helices 2/3" evidence="10">
    <location>
        <begin position="212"/>
        <end position="253"/>
    </location>
</feature>
<feature type="domain" description="Mechanosensitive ion channel MscS" evidence="8">
    <location>
        <begin position="255"/>
        <end position="320"/>
    </location>
</feature>
<dbReference type="InterPro" id="IPR006685">
    <property type="entry name" value="MscS_channel_2nd"/>
</dbReference>
<dbReference type="Pfam" id="PF21088">
    <property type="entry name" value="MS_channel_1st"/>
    <property type="match status" value="1"/>
</dbReference>
<feature type="domain" description="Mechanosensitive ion channel MscS C-terminal" evidence="9">
    <location>
        <begin position="330"/>
        <end position="412"/>
    </location>
</feature>
<organism evidence="11 12">
    <name type="scientific">Chitinimonas lacunae</name>
    <dbReference type="NCBI Taxonomy" id="1963018"/>
    <lineage>
        <taxon>Bacteria</taxon>
        <taxon>Pseudomonadati</taxon>
        <taxon>Pseudomonadota</taxon>
        <taxon>Betaproteobacteria</taxon>
        <taxon>Neisseriales</taxon>
        <taxon>Chitinibacteraceae</taxon>
        <taxon>Chitinimonas</taxon>
    </lineage>
</organism>
<evidence type="ECO:0000259" key="10">
    <source>
        <dbReference type="Pfam" id="PF21088"/>
    </source>
</evidence>
<evidence type="ECO:0000256" key="7">
    <source>
        <dbReference type="SAM" id="Phobius"/>
    </source>
</evidence>
<feature type="transmembrane region" description="Helical" evidence="7">
    <location>
        <begin position="66"/>
        <end position="85"/>
    </location>
</feature>
<dbReference type="PANTHER" id="PTHR30347">
    <property type="entry name" value="POTASSIUM CHANNEL RELATED"/>
    <property type="match status" value="1"/>
</dbReference>
<dbReference type="Pfam" id="PF00924">
    <property type="entry name" value="MS_channel_2nd"/>
    <property type="match status" value="1"/>
</dbReference>
<dbReference type="InterPro" id="IPR023408">
    <property type="entry name" value="MscS_beta-dom_sf"/>
</dbReference>
<dbReference type="InterPro" id="IPR049142">
    <property type="entry name" value="MS_channel_1st"/>
</dbReference>
<dbReference type="Gene3D" id="3.30.70.100">
    <property type="match status" value="1"/>
</dbReference>
<feature type="transmembrane region" description="Helical" evidence="7">
    <location>
        <begin position="134"/>
        <end position="154"/>
    </location>
</feature>
<evidence type="ECO:0000256" key="3">
    <source>
        <dbReference type="ARBA" id="ARBA00022475"/>
    </source>
</evidence>
<reference evidence="12" key="1">
    <citation type="journal article" date="2019" name="Int. J. Syst. Evol. Microbiol.">
        <title>The Global Catalogue of Microorganisms (GCM) 10K type strain sequencing project: providing services to taxonomists for standard genome sequencing and annotation.</title>
        <authorList>
            <consortium name="The Broad Institute Genomics Platform"/>
            <consortium name="The Broad Institute Genome Sequencing Center for Infectious Disease"/>
            <person name="Wu L."/>
            <person name="Ma J."/>
        </authorList>
    </citation>
    <scope>NUCLEOTIDE SEQUENCE [LARGE SCALE GENOMIC DNA]</scope>
    <source>
        <strain evidence="12">LMG 29894</strain>
    </source>
</reference>
<feature type="transmembrane region" description="Helical" evidence="7">
    <location>
        <begin position="166"/>
        <end position="188"/>
    </location>
</feature>
<evidence type="ECO:0000259" key="9">
    <source>
        <dbReference type="Pfam" id="PF21082"/>
    </source>
</evidence>
<dbReference type="RefSeq" id="WP_378166386.1">
    <property type="nucleotide sequence ID" value="NZ_JBHSBU010000001.1"/>
</dbReference>
<dbReference type="InterPro" id="IPR049278">
    <property type="entry name" value="MS_channel_C"/>
</dbReference>
<evidence type="ECO:0000256" key="1">
    <source>
        <dbReference type="ARBA" id="ARBA00004651"/>
    </source>
</evidence>
<evidence type="ECO:0000313" key="12">
    <source>
        <dbReference type="Proteomes" id="UP001595791"/>
    </source>
</evidence>
<sequence length="433" mass="47447">MKPLPSTPLYEFLNDFQTLTEPAFLLQLGWLGLAIALGWGLSRLLRPRLNQSQGLGRWRLGSQGMVRVLSPLLCWLTVELVIIGWRQQHSVSLLTLAASLLSAMVLVQVAVYLFNETFIQGNWSRQRQRTVAMLIWAGFALYITGVWPEIRVVLESIAFPLGRQRISLLLILQGLLSVATTLLLAMWLGRQLEKRVMAAQSLDLSLRVVFTKIVRTALMVLAVLVALPLVGIDLTVLSVFGGALGVGLGFGLQKIASNYVSGFIILLDRSVRIGDLVNVSDRQGIISAITARYVVLKATDGTEAIIPNETLITSTVLNLSFSDKTLRLALPVQIAYGSDIEQAMALLLAVTEGEDRILAEPAPQVFLRGFAESGIDLELGLWVKDADQGTLGLRSALNLKIWRSFAAHGIEMPCPRRDVRVLSGTAEMGADRN</sequence>